<organism evidence="4 5">
    <name type="scientific">Paenibacillus oralis</name>
    <dbReference type="NCBI Taxonomy" id="2490856"/>
    <lineage>
        <taxon>Bacteria</taxon>
        <taxon>Bacillati</taxon>
        <taxon>Bacillota</taxon>
        <taxon>Bacilli</taxon>
        <taxon>Bacillales</taxon>
        <taxon>Paenibacillaceae</taxon>
        <taxon>Paenibacillus</taxon>
    </lineage>
</organism>
<dbReference type="Pfam" id="PF03323">
    <property type="entry name" value="GerA"/>
    <property type="match status" value="1"/>
</dbReference>
<dbReference type="PANTHER" id="PTHR22550:SF5">
    <property type="entry name" value="LEUCINE ZIPPER PROTEIN 4"/>
    <property type="match status" value="1"/>
</dbReference>
<name>A0A3P3UBV3_9BACL</name>
<evidence type="ECO:0000313" key="4">
    <source>
        <dbReference type="EMBL" id="RRJ67098.1"/>
    </source>
</evidence>
<dbReference type="EMBL" id="RRCN01000001">
    <property type="protein sequence ID" value="RRJ67098.1"/>
    <property type="molecule type" value="Genomic_DNA"/>
</dbReference>
<feature type="transmembrane region" description="Helical" evidence="3">
    <location>
        <begin position="407"/>
        <end position="424"/>
    </location>
</feature>
<evidence type="ECO:0000313" key="5">
    <source>
        <dbReference type="Proteomes" id="UP000267017"/>
    </source>
</evidence>
<dbReference type="PIRSF" id="PIRSF005690">
    <property type="entry name" value="GerBA"/>
    <property type="match status" value="1"/>
</dbReference>
<dbReference type="PANTHER" id="PTHR22550">
    <property type="entry name" value="SPORE GERMINATION PROTEIN"/>
    <property type="match status" value="1"/>
</dbReference>
<protein>
    <submittedName>
        <fullName evidence="4">Spore germination protein</fullName>
    </submittedName>
</protein>
<feature type="transmembrane region" description="Helical" evidence="3">
    <location>
        <begin position="381"/>
        <end position="401"/>
    </location>
</feature>
<evidence type="ECO:0000256" key="3">
    <source>
        <dbReference type="SAM" id="Phobius"/>
    </source>
</evidence>
<dbReference type="GO" id="GO:0016020">
    <property type="term" value="C:membrane"/>
    <property type="evidence" value="ECO:0007669"/>
    <property type="project" value="InterPro"/>
</dbReference>
<dbReference type="InterPro" id="IPR004995">
    <property type="entry name" value="Spore_Ger"/>
</dbReference>
<comment type="caution">
    <text evidence="4">The sequence shown here is derived from an EMBL/GenBank/DDBJ whole genome shotgun (WGS) entry which is preliminary data.</text>
</comment>
<keyword evidence="5" id="KW-1185">Reference proteome</keyword>
<feature type="transmembrane region" description="Helical" evidence="3">
    <location>
        <begin position="309"/>
        <end position="331"/>
    </location>
</feature>
<evidence type="ECO:0000256" key="1">
    <source>
        <dbReference type="ARBA" id="ARBA00005278"/>
    </source>
</evidence>
<proteinExistence type="inferred from homology"/>
<keyword evidence="3" id="KW-0812">Transmembrane</keyword>
<comment type="similarity">
    <text evidence="1">Belongs to the GerABKA family.</text>
</comment>
<gene>
    <name evidence="4" type="ORF">EHV15_32375</name>
</gene>
<dbReference type="AlphaFoldDB" id="A0A3P3UBV3"/>
<reference evidence="4 5" key="1">
    <citation type="submission" date="2018-11" db="EMBL/GenBank/DDBJ databases">
        <title>Genome sequencing of Paenibacillus sp. KCOM 3021 (= ChDC PVNT-B20).</title>
        <authorList>
            <person name="Kook J.-K."/>
            <person name="Park S.-N."/>
            <person name="Lim Y.K."/>
        </authorList>
    </citation>
    <scope>NUCLEOTIDE SEQUENCE [LARGE SCALE GENOMIC DNA]</scope>
    <source>
        <strain evidence="4 5">KCOM 3021</strain>
    </source>
</reference>
<feature type="transmembrane region" description="Helical" evidence="3">
    <location>
        <begin position="436"/>
        <end position="457"/>
    </location>
</feature>
<dbReference type="GO" id="GO:0009847">
    <property type="term" value="P:spore germination"/>
    <property type="evidence" value="ECO:0007669"/>
    <property type="project" value="InterPro"/>
</dbReference>
<dbReference type="OrthoDB" id="1726708at2"/>
<evidence type="ECO:0000256" key="2">
    <source>
        <dbReference type="ARBA" id="ARBA00023136"/>
    </source>
</evidence>
<dbReference type="InterPro" id="IPR050768">
    <property type="entry name" value="UPF0353/GerABKA_families"/>
</dbReference>
<accession>A0A3P3UBV3</accession>
<dbReference type="Proteomes" id="UP000267017">
    <property type="component" value="Unassembled WGS sequence"/>
</dbReference>
<keyword evidence="2 3" id="KW-0472">Membrane</keyword>
<feature type="transmembrane region" description="Helical" evidence="3">
    <location>
        <begin position="351"/>
        <end position="369"/>
    </location>
</feature>
<sequence length="507" mass="56489">MNQTIVSDTRSEMDMDIQPISPVLESNLKWLEKRFEHCDDLSVFQWHFGPEFRHTAFSVYFDSLIENKTLNYMKTSLQDLVPHEVGPAISIIPEDVIRFFSNHGVSTQSAKLVNDLKEATDHIVTGHLVIFFDGWDQALSYKVASLITRQVTEPNAESVVHGPRESTVENVQKNIGMLRQRLKTPNFKLEKFMLGAETKTEVNIAYLINTVNSEVLNELKKRISGMQQVNVLDTSFIEESIEDSTYSPFPQYRYTERPDTAAAALLDGKILVIVEGTGSILICPGLFAEMYQSPEDFYQRSMMASLIRIMRIIAFFIALSLPSIYIALTTFHPELIPTVLLLAIMNAREGIPFTAFIEAAIMEFFFELLREAGARLPRQIGATISIVGALVIGEAAISAGIASPTMVVVVALTGIASFAIPQYNMATALRIIKIPLMILSAVLGGFGLMIGFLWILLHLASLRSLGQPYLAPLAPLQPKQLLDTLIRAPLKILLRSPRSKLIFGSKK</sequence>
<keyword evidence="3" id="KW-1133">Transmembrane helix</keyword>